<dbReference type="Proteomes" id="UP000316621">
    <property type="component" value="Chromosome 3"/>
</dbReference>
<dbReference type="PRINTS" id="PR00368">
    <property type="entry name" value="FADPNR"/>
</dbReference>
<evidence type="ECO:0000313" key="8">
    <source>
        <dbReference type="EMBL" id="RZC56906.1"/>
    </source>
</evidence>
<evidence type="ECO:0000256" key="5">
    <source>
        <dbReference type="ARBA" id="ARBA00057036"/>
    </source>
</evidence>
<organism evidence="8 9">
    <name type="scientific">Papaver somniferum</name>
    <name type="common">Opium poppy</name>
    <dbReference type="NCBI Taxonomy" id="3469"/>
    <lineage>
        <taxon>Eukaryota</taxon>
        <taxon>Viridiplantae</taxon>
        <taxon>Streptophyta</taxon>
        <taxon>Embryophyta</taxon>
        <taxon>Tracheophyta</taxon>
        <taxon>Spermatophyta</taxon>
        <taxon>Magnoliopsida</taxon>
        <taxon>Ranunculales</taxon>
        <taxon>Papaveraceae</taxon>
        <taxon>Papaveroideae</taxon>
        <taxon>Papaver</taxon>
    </lineage>
</organism>
<evidence type="ECO:0000256" key="2">
    <source>
        <dbReference type="ARBA" id="ARBA00022630"/>
    </source>
</evidence>
<protein>
    <recommendedName>
        <fullName evidence="7">FAD/NAD(P)-binding domain-containing protein</fullName>
    </recommendedName>
</protein>
<feature type="domain" description="FAD/NAD(P)-binding" evidence="7">
    <location>
        <begin position="13"/>
        <end position="280"/>
    </location>
</feature>
<comment type="function">
    <text evidence="5">Putative FAD-dependent oxidoreductase.</text>
</comment>
<dbReference type="OMA" id="YANIHIV"/>
<dbReference type="GO" id="GO:0004174">
    <property type="term" value="F:electron-transferring-flavoprotein dehydrogenase activity"/>
    <property type="evidence" value="ECO:0007669"/>
    <property type="project" value="TreeGrafter"/>
</dbReference>
<proteinExistence type="inferred from homology"/>
<dbReference type="STRING" id="3469.A0A4Y7J8W4"/>
<dbReference type="EMBL" id="CM010717">
    <property type="protein sequence ID" value="RZC56906.1"/>
    <property type="molecule type" value="Genomic_DNA"/>
</dbReference>
<keyword evidence="3" id="KW-0274">FAD</keyword>
<evidence type="ECO:0000256" key="3">
    <source>
        <dbReference type="ARBA" id="ARBA00022827"/>
    </source>
</evidence>
<dbReference type="GO" id="GO:0005737">
    <property type="term" value="C:cytoplasm"/>
    <property type="evidence" value="ECO:0007669"/>
    <property type="project" value="TreeGrafter"/>
</dbReference>
<reference evidence="8 9" key="1">
    <citation type="journal article" date="2018" name="Science">
        <title>The opium poppy genome and morphinan production.</title>
        <authorList>
            <person name="Guo L."/>
            <person name="Winzer T."/>
            <person name="Yang X."/>
            <person name="Li Y."/>
            <person name="Ning Z."/>
            <person name="He Z."/>
            <person name="Teodor R."/>
            <person name="Lu Y."/>
            <person name="Bowser T.A."/>
            <person name="Graham I.A."/>
            <person name="Ye K."/>
        </authorList>
    </citation>
    <scope>NUCLEOTIDE SEQUENCE [LARGE SCALE GENOMIC DNA]</scope>
    <source>
        <strain evidence="9">cv. HN1</strain>
        <tissue evidence="8">Leaves</tissue>
    </source>
</reference>
<keyword evidence="2" id="KW-0285">Flavoprotein</keyword>
<keyword evidence="6" id="KW-1133">Transmembrane helix</keyword>
<dbReference type="FunFam" id="3.50.50.100:FF:000006">
    <property type="entry name" value="apoptosis-inducing factor 2"/>
    <property type="match status" value="1"/>
</dbReference>
<dbReference type="SUPFAM" id="SSF51905">
    <property type="entry name" value="FAD/NAD(P)-binding domain"/>
    <property type="match status" value="2"/>
</dbReference>
<dbReference type="PANTHER" id="PTHR43735:SF3">
    <property type="entry name" value="FERROPTOSIS SUPPRESSOR PROTEIN 1"/>
    <property type="match status" value="1"/>
</dbReference>
<name>A0A4Y7J8W4_PAPSO</name>
<evidence type="ECO:0000256" key="1">
    <source>
        <dbReference type="ARBA" id="ARBA00006442"/>
    </source>
</evidence>
<dbReference type="AlphaFoldDB" id="A0A4Y7J8W4"/>
<keyword evidence="6" id="KW-0472">Membrane</keyword>
<dbReference type="Gene3D" id="3.50.50.100">
    <property type="match status" value="2"/>
</dbReference>
<gene>
    <name evidence="8" type="ORF">C5167_015762</name>
</gene>
<evidence type="ECO:0000256" key="6">
    <source>
        <dbReference type="SAM" id="Phobius"/>
    </source>
</evidence>
<keyword evidence="6" id="KW-0812">Transmembrane</keyword>
<keyword evidence="9" id="KW-1185">Reference proteome</keyword>
<feature type="transmembrane region" description="Helical" evidence="6">
    <location>
        <begin position="12"/>
        <end position="31"/>
    </location>
</feature>
<keyword evidence="4" id="KW-0560">Oxidoreductase</keyword>
<evidence type="ECO:0000256" key="4">
    <source>
        <dbReference type="ARBA" id="ARBA00023002"/>
    </source>
</evidence>
<dbReference type="InterPro" id="IPR036188">
    <property type="entry name" value="FAD/NAD-bd_sf"/>
</dbReference>
<evidence type="ECO:0000313" key="9">
    <source>
        <dbReference type="Proteomes" id="UP000316621"/>
    </source>
</evidence>
<sequence length="359" mass="39516">MASKVENKSSKVIVVVGGGIAGALVAKSLQFHAHVVLIDPKEYLEITYANLRAKVEPSFAERSVVKHSDYFTKGRIVIAYATGVTDTEVLTSDGEGIPYDYLVIATGANENTYPISRNKRLEQYKEHFARIKLADSVLVIGGGSTVDFPEKKLTLVHKYTRLLDFIGPKASCKALDWFISKNVNVILGQTVDLESHQSGDKIYKTSGGETIMADCHFYCAGIPWGMSWLRDSVLRDAVKDGGRVMVDEYLRVKGRKNIFAIGDITDIPEIKQGLNAIQHANIAVKNLRLLMHRGNENKMATYEASPDMAVVSLGRKDPVMQSPMSTMIGRLPGLVKSNDQFVGKTRRLMGIDASTCFGL</sequence>
<dbReference type="InterPro" id="IPR023753">
    <property type="entry name" value="FAD/NAD-binding_dom"/>
</dbReference>
<dbReference type="Gramene" id="RZC56906">
    <property type="protein sequence ID" value="RZC56906"/>
    <property type="gene ID" value="C5167_015762"/>
</dbReference>
<comment type="similarity">
    <text evidence="1">Belongs to the FAD-dependent oxidoreductase family.</text>
</comment>
<dbReference type="PANTHER" id="PTHR43735">
    <property type="entry name" value="APOPTOSIS-INDUCING FACTOR 1"/>
    <property type="match status" value="1"/>
</dbReference>
<evidence type="ECO:0000259" key="7">
    <source>
        <dbReference type="Pfam" id="PF07992"/>
    </source>
</evidence>
<dbReference type="GO" id="GO:0050660">
    <property type="term" value="F:flavin adenine dinucleotide binding"/>
    <property type="evidence" value="ECO:0007669"/>
    <property type="project" value="TreeGrafter"/>
</dbReference>
<dbReference type="Pfam" id="PF07992">
    <property type="entry name" value="Pyr_redox_2"/>
    <property type="match status" value="1"/>
</dbReference>
<accession>A0A4Y7J8W4</accession>